<organism evidence="1 2">
    <name type="scientific">Euphydryas editha</name>
    <name type="common">Edith's checkerspot</name>
    <dbReference type="NCBI Taxonomy" id="104508"/>
    <lineage>
        <taxon>Eukaryota</taxon>
        <taxon>Metazoa</taxon>
        <taxon>Ecdysozoa</taxon>
        <taxon>Arthropoda</taxon>
        <taxon>Hexapoda</taxon>
        <taxon>Insecta</taxon>
        <taxon>Pterygota</taxon>
        <taxon>Neoptera</taxon>
        <taxon>Endopterygota</taxon>
        <taxon>Lepidoptera</taxon>
        <taxon>Glossata</taxon>
        <taxon>Ditrysia</taxon>
        <taxon>Papilionoidea</taxon>
        <taxon>Nymphalidae</taxon>
        <taxon>Nymphalinae</taxon>
        <taxon>Euphydryas</taxon>
    </lineage>
</organism>
<accession>A0AAU9TIY7</accession>
<comment type="caution">
    <text evidence="1">The sequence shown here is derived from an EMBL/GenBank/DDBJ whole genome shotgun (WGS) entry which is preliminary data.</text>
</comment>
<sequence>MWSKASLHSYIIRFTGSRLDICDERLASLHERLAKNLYLLYISAPVTNERGYLLSIRIHKRFSPTYDGRKIGGEPGRRYKGENKIKTAPANGYEVREKSTRKAGLMVRRSREHAPLPPALLAPPAATGYRLATTYQPPDTSYACVVN</sequence>
<name>A0AAU9TIY7_EUPED</name>
<gene>
    <name evidence="1" type="ORF">EEDITHA_LOCUS3041</name>
</gene>
<dbReference type="EMBL" id="CAKOGL010000005">
    <property type="protein sequence ID" value="CAH2086699.1"/>
    <property type="molecule type" value="Genomic_DNA"/>
</dbReference>
<dbReference type="AlphaFoldDB" id="A0AAU9TIY7"/>
<proteinExistence type="predicted"/>
<dbReference type="Proteomes" id="UP001153954">
    <property type="component" value="Unassembled WGS sequence"/>
</dbReference>
<evidence type="ECO:0000313" key="1">
    <source>
        <dbReference type="EMBL" id="CAH2086699.1"/>
    </source>
</evidence>
<keyword evidence="2" id="KW-1185">Reference proteome</keyword>
<protein>
    <submittedName>
        <fullName evidence="1">Uncharacterized protein</fullName>
    </submittedName>
</protein>
<evidence type="ECO:0000313" key="2">
    <source>
        <dbReference type="Proteomes" id="UP001153954"/>
    </source>
</evidence>
<reference evidence="1" key="1">
    <citation type="submission" date="2022-03" db="EMBL/GenBank/DDBJ databases">
        <authorList>
            <person name="Tunstrom K."/>
        </authorList>
    </citation>
    <scope>NUCLEOTIDE SEQUENCE</scope>
</reference>